<keyword evidence="1" id="KW-0378">Hydrolase</keyword>
<organism evidence="1 2">
    <name type="scientific">Brevibacillus fulvus</name>
    <dbReference type="NCBI Taxonomy" id="1125967"/>
    <lineage>
        <taxon>Bacteria</taxon>
        <taxon>Bacillati</taxon>
        <taxon>Bacillota</taxon>
        <taxon>Bacilli</taxon>
        <taxon>Bacillales</taxon>
        <taxon>Paenibacillaceae</taxon>
        <taxon>Brevibacillus</taxon>
    </lineage>
</organism>
<dbReference type="AlphaFoldDB" id="A0A938XXN1"/>
<reference evidence="1" key="1">
    <citation type="submission" date="2021-01" db="EMBL/GenBank/DDBJ databases">
        <title>Genomic Encyclopedia of Type Strains, Phase IV (KMG-IV): sequencing the most valuable type-strain genomes for metagenomic binning, comparative biology and taxonomic classification.</title>
        <authorList>
            <person name="Goeker M."/>
        </authorList>
    </citation>
    <scope>NUCLEOTIDE SEQUENCE</scope>
    <source>
        <strain evidence="1">DSM 25523</strain>
    </source>
</reference>
<dbReference type="RefSeq" id="WP_204517321.1">
    <property type="nucleotide sequence ID" value="NZ_BAABIN010000038.1"/>
</dbReference>
<dbReference type="Proteomes" id="UP000717624">
    <property type="component" value="Unassembled WGS sequence"/>
</dbReference>
<proteinExistence type="predicted"/>
<name>A0A938XXN1_9BACL</name>
<sequence>MLIKHFWNAWIGRREWKRLLKQYEMRQRQIYVLLMPEHDWELNEQALLHLDDFIDRRFAEGVVILAMDDRVVQAAPAYSDRIIAVRKYPEKLARYLLKYYCFYKFTDKFIIVSMTQPQGNRGSMIVGKSGVTVEDVVCLGIYNLRSVTKVREVLKDAR</sequence>
<evidence type="ECO:0000313" key="2">
    <source>
        <dbReference type="Proteomes" id="UP000717624"/>
    </source>
</evidence>
<protein>
    <submittedName>
        <fullName evidence="1">O-glycosyl hydrolase</fullName>
    </submittedName>
</protein>
<comment type="caution">
    <text evidence="1">The sequence shown here is derived from an EMBL/GenBank/DDBJ whole genome shotgun (WGS) entry which is preliminary data.</text>
</comment>
<keyword evidence="2" id="KW-1185">Reference proteome</keyword>
<dbReference type="EMBL" id="JAFBEB010000003">
    <property type="protein sequence ID" value="MBM7589595.1"/>
    <property type="molecule type" value="Genomic_DNA"/>
</dbReference>
<evidence type="ECO:0000313" key="1">
    <source>
        <dbReference type="EMBL" id="MBM7589595.1"/>
    </source>
</evidence>
<accession>A0A938XXN1</accession>
<gene>
    <name evidence="1" type="ORF">JOD01_001195</name>
</gene>
<dbReference type="GO" id="GO:0016787">
    <property type="term" value="F:hydrolase activity"/>
    <property type="evidence" value="ECO:0007669"/>
    <property type="project" value="UniProtKB-KW"/>
</dbReference>